<evidence type="ECO:0000256" key="2">
    <source>
        <dbReference type="ARBA" id="ARBA00022801"/>
    </source>
</evidence>
<dbReference type="AlphaFoldDB" id="A0A9X3WW85"/>
<dbReference type="GO" id="GO:0009002">
    <property type="term" value="F:serine-type D-Ala-D-Ala carboxypeptidase activity"/>
    <property type="evidence" value="ECO:0007669"/>
    <property type="project" value="UniProtKB-EC"/>
</dbReference>
<dbReference type="GO" id="GO:0006508">
    <property type="term" value="P:proteolysis"/>
    <property type="evidence" value="ECO:0007669"/>
    <property type="project" value="InterPro"/>
</dbReference>
<comment type="similarity">
    <text evidence="1">Belongs to the peptidase S13 family.</text>
</comment>
<dbReference type="RefSeq" id="WP_272436279.1">
    <property type="nucleotide sequence ID" value="NZ_JAMQKB010000006.1"/>
</dbReference>
<dbReference type="NCBIfam" id="TIGR00666">
    <property type="entry name" value="PBP4"/>
    <property type="match status" value="1"/>
</dbReference>
<keyword evidence="2 3" id="KW-0378">Hydrolase</keyword>
<dbReference type="Gene3D" id="3.50.80.20">
    <property type="entry name" value="D-Ala-D-Ala carboxypeptidase C, peptidase S13"/>
    <property type="match status" value="1"/>
</dbReference>
<dbReference type="PRINTS" id="PR00922">
    <property type="entry name" value="DADACBPTASE3"/>
</dbReference>
<proteinExistence type="inferred from homology"/>
<evidence type="ECO:0000256" key="1">
    <source>
        <dbReference type="ARBA" id="ARBA00006096"/>
    </source>
</evidence>
<protein>
    <submittedName>
        <fullName evidence="3">D-alanyl-D-alanine carboxypeptidase/D-alanyl-D-alanine-endopeptidase</fullName>
        <ecNumber evidence="3">3.4.16.4</ecNumber>
    </submittedName>
</protein>
<gene>
    <name evidence="3" type="primary">dacB</name>
    <name evidence="3" type="ORF">NC797_08120</name>
</gene>
<dbReference type="GO" id="GO:0000270">
    <property type="term" value="P:peptidoglycan metabolic process"/>
    <property type="evidence" value="ECO:0007669"/>
    <property type="project" value="TreeGrafter"/>
</dbReference>
<keyword evidence="3" id="KW-0645">Protease</keyword>
<dbReference type="Proteomes" id="UP001145050">
    <property type="component" value="Unassembled WGS sequence"/>
</dbReference>
<accession>A0A9X3WW85</accession>
<comment type="caution">
    <text evidence="3">The sequence shown here is derived from an EMBL/GenBank/DDBJ whole genome shotgun (WGS) entry which is preliminary data.</text>
</comment>
<dbReference type="EC" id="3.4.16.4" evidence="3"/>
<sequence>MRLHNKWMVMFLAAIFILTISVKQEPIQAMDTQSRLKERLDQLIQQDPDLKGALAGISIRSQSSGEILYQHLGDVRLRPASNMKLLTAVAALSTLGKDYRFETEIRTDGEHKDGQLNGNLYLKGKGDPTLLRADFEAFAKRIKKKGINVVTGDVIGDDTWYDDTRYSIDLPWSDEETYYGAAISALTVAPNEDYDAGTVIVDVSPNKKINERPTIRLTPKTDLVKMINNARTVAGDQATDIVINRKHHTNTITIDGTIAQDDAGQRQWVAVQEPTRYALDMFKQSLERYGIKLKGEVRTGKTPSNTELLFVHRSMPLSELMIPFMKLSNNGHAEVLVKEMGKVLLGEGSWEKGLEAMATKLSELGVETSSLVLRDGSGISHVDLVPANEITKLLYHIQDQPWFSTYIQSLPVAGISEPLIGGTLRYRMTDKVTKGKVKAKTGSISTVSSLSGYLKARSGKRFVFSILLNNLVDEEKGKAIEDKIVGVLSEMK</sequence>
<evidence type="ECO:0000313" key="3">
    <source>
        <dbReference type="EMBL" id="MDC3424474.1"/>
    </source>
</evidence>
<keyword evidence="3" id="KW-0121">Carboxypeptidase</keyword>
<keyword evidence="4" id="KW-1185">Reference proteome</keyword>
<dbReference type="PANTHER" id="PTHR30023:SF0">
    <property type="entry name" value="PENICILLIN-SENSITIVE CARBOXYPEPTIDASE A"/>
    <property type="match status" value="1"/>
</dbReference>
<organism evidence="3 4">
    <name type="scientific">Terrihalobacillus insolitus</name>
    <dbReference type="NCBI Taxonomy" id="2950438"/>
    <lineage>
        <taxon>Bacteria</taxon>
        <taxon>Bacillati</taxon>
        <taxon>Bacillota</taxon>
        <taxon>Bacilli</taxon>
        <taxon>Bacillales</taxon>
        <taxon>Bacillaceae</taxon>
        <taxon>Terrihalobacillus</taxon>
    </lineage>
</organism>
<dbReference type="EMBL" id="JAMQKB010000006">
    <property type="protein sequence ID" value="MDC3424474.1"/>
    <property type="molecule type" value="Genomic_DNA"/>
</dbReference>
<dbReference type="InterPro" id="IPR000667">
    <property type="entry name" value="Peptidase_S13"/>
</dbReference>
<dbReference type="Gene3D" id="3.40.710.10">
    <property type="entry name" value="DD-peptidase/beta-lactamase superfamily"/>
    <property type="match status" value="2"/>
</dbReference>
<dbReference type="SUPFAM" id="SSF56601">
    <property type="entry name" value="beta-lactamase/transpeptidase-like"/>
    <property type="match status" value="1"/>
</dbReference>
<evidence type="ECO:0000313" key="4">
    <source>
        <dbReference type="Proteomes" id="UP001145050"/>
    </source>
</evidence>
<name>A0A9X3WW85_9BACI</name>
<dbReference type="InterPro" id="IPR012338">
    <property type="entry name" value="Beta-lactam/transpept-like"/>
</dbReference>
<dbReference type="Pfam" id="PF02113">
    <property type="entry name" value="Peptidase_S13"/>
    <property type="match status" value="1"/>
</dbReference>
<reference evidence="3" key="1">
    <citation type="submission" date="2022-06" db="EMBL/GenBank/DDBJ databases">
        <title>Aquibacillus sp. a new bacterium isolated from soil saline samples.</title>
        <authorList>
            <person name="Galisteo C."/>
            <person name="De La Haba R."/>
            <person name="Sanchez-Porro C."/>
            <person name="Ventosa A."/>
        </authorList>
    </citation>
    <scope>NUCLEOTIDE SEQUENCE</scope>
    <source>
        <strain evidence="3">3ASR75-11</strain>
    </source>
</reference>
<dbReference type="PANTHER" id="PTHR30023">
    <property type="entry name" value="D-ALANYL-D-ALANINE CARBOXYPEPTIDASE"/>
    <property type="match status" value="1"/>
</dbReference>